<name>Q737A2_BACC1</name>
<proteinExistence type="predicted"/>
<dbReference type="AlphaFoldDB" id="Q737A2"/>
<organism evidence="1 2">
    <name type="scientific">Bacillus cereus (strain ATCC 10987 / NRS 248)</name>
    <dbReference type="NCBI Taxonomy" id="222523"/>
    <lineage>
        <taxon>Bacteria</taxon>
        <taxon>Bacillati</taxon>
        <taxon>Bacillota</taxon>
        <taxon>Bacilli</taxon>
        <taxon>Bacillales</taxon>
        <taxon>Bacillaceae</taxon>
        <taxon>Bacillus</taxon>
        <taxon>Bacillus cereus group</taxon>
    </lineage>
</organism>
<evidence type="ECO:0000313" key="1">
    <source>
        <dbReference type="EMBL" id="AAS41660.1"/>
    </source>
</evidence>
<dbReference type="Proteomes" id="UP000002527">
    <property type="component" value="Chromosome"/>
</dbReference>
<evidence type="ECO:0000313" key="2">
    <source>
        <dbReference type="Proteomes" id="UP000002527"/>
    </source>
</evidence>
<dbReference type="HOGENOM" id="CLU_3211969_0_0_9"/>
<protein>
    <submittedName>
        <fullName evidence="1">Uncharacterized protein</fullName>
    </submittedName>
</protein>
<accession>Q737A2</accession>
<dbReference type="KEGG" id="bca:BCE_2748"/>
<sequence length="44" mass="5185">MAYALEFRLLLLYLNSSPFLPSSKVSKVYFQTVKKLHVIYIIIH</sequence>
<reference evidence="1 2" key="1">
    <citation type="journal article" date="2004" name="Nucleic Acids Res.">
        <title>The genome sequence of Bacillus cereus ATCC 10987 reveals metabolic adaptations and a large plasmid related to Bacillus anthracis pXO1.</title>
        <authorList>
            <person name="Rasko D.A."/>
            <person name="Ravel J."/>
            <person name="Okstad O.A."/>
            <person name="Helgason E."/>
            <person name="Cer R.Z."/>
            <person name="Jiang L."/>
            <person name="Shores K.A."/>
            <person name="Fouts D.E."/>
            <person name="Tourasse N.J."/>
            <person name="Angiuoli S.V."/>
            <person name="Kolonay J."/>
            <person name="Nelson W.C."/>
            <person name="Kolsto A.-B."/>
            <person name="Fraser C.M."/>
            <person name="Read T.D."/>
        </authorList>
    </citation>
    <scope>NUCLEOTIDE SEQUENCE [LARGE SCALE GENOMIC DNA]</scope>
    <source>
        <strain evidence="2">ATCC 10987 / NRS 248</strain>
    </source>
</reference>
<gene>
    <name evidence="1" type="ordered locus">BCE_2748</name>
</gene>
<dbReference type="EMBL" id="AE017194">
    <property type="protein sequence ID" value="AAS41660.1"/>
    <property type="molecule type" value="Genomic_DNA"/>
</dbReference>